<organism evidence="1 2">
    <name type="scientific">Sporolactobacillus inulinus</name>
    <dbReference type="NCBI Taxonomy" id="2078"/>
    <lineage>
        <taxon>Bacteria</taxon>
        <taxon>Bacillati</taxon>
        <taxon>Bacillota</taxon>
        <taxon>Bacilli</taxon>
        <taxon>Bacillales</taxon>
        <taxon>Sporolactobacillaceae</taxon>
        <taxon>Sporolactobacillus</taxon>
    </lineage>
</organism>
<name>A0A4Y1ZHD2_9BACL</name>
<sequence>MQRTHRRLGDLLVESGMITQDQLSSTLEQKDSSQKLGHALIERGYISEQQLIDALSIQLDIPQVHLSNLVIDYQTVNLVDQSFSRQMN</sequence>
<dbReference type="SUPFAM" id="SSF160246">
    <property type="entry name" value="EspE N-terminal domain-like"/>
    <property type="match status" value="1"/>
</dbReference>
<accession>A0A4Y1ZHD2</accession>
<gene>
    <name evidence="1" type="ORF">NBRC111894_4121</name>
</gene>
<dbReference type="AlphaFoldDB" id="A0A4Y1ZHD2"/>
<evidence type="ECO:0000313" key="2">
    <source>
        <dbReference type="Proteomes" id="UP000319716"/>
    </source>
</evidence>
<comment type="caution">
    <text evidence="1">The sequence shown here is derived from an EMBL/GenBank/DDBJ whole genome shotgun (WGS) entry which is preliminary data.</text>
</comment>
<dbReference type="EMBL" id="BEXB01000053">
    <property type="protein sequence ID" value="GAY78567.1"/>
    <property type="molecule type" value="Genomic_DNA"/>
</dbReference>
<evidence type="ECO:0000313" key="1">
    <source>
        <dbReference type="EMBL" id="GAY78567.1"/>
    </source>
</evidence>
<protein>
    <submittedName>
        <fullName evidence="1">Type IV fimbrial assembly, ATPase PilB</fullName>
    </submittedName>
</protein>
<dbReference type="Proteomes" id="UP000319716">
    <property type="component" value="Unassembled WGS sequence"/>
</dbReference>
<proteinExistence type="predicted"/>
<reference evidence="1 2" key="1">
    <citation type="submission" date="2017-11" db="EMBL/GenBank/DDBJ databases">
        <title>Draft Genome Sequence of Sporolactobacillus inulinus NBRC 111894 Isolated from Koso, a Japanese Sugar-Vegetable Fermented Beverage.</title>
        <authorList>
            <person name="Chiou T.Y."/>
            <person name="Oshima K."/>
            <person name="Suda W."/>
            <person name="Hattori M."/>
            <person name="Takahashi T."/>
        </authorList>
    </citation>
    <scope>NUCLEOTIDE SEQUENCE [LARGE SCALE GENOMIC DNA]</scope>
    <source>
        <strain evidence="1 2">NBRC111894</strain>
    </source>
</reference>
<dbReference type="InterPro" id="IPR037257">
    <property type="entry name" value="T2SS_E_N_sf"/>
</dbReference>